<protein>
    <submittedName>
        <fullName evidence="1">Uncharacterized protein</fullName>
    </submittedName>
</protein>
<accession>A0ABT9T1X4</accession>
<evidence type="ECO:0000313" key="2">
    <source>
        <dbReference type="Proteomes" id="UP001237737"/>
    </source>
</evidence>
<sequence>MSAVPERRERLLKVMGVTPWRLRLGEASSGSAAQPANDGPALAGDRVPCVVILPAGASGRELDLLGRALRAFGPATARAARLEVGERGLGDVPASAAYLVFGEAQARALGHDLPAAVMSAAHIVLVDTPAAIVADPAAKRRLWNGLRTLGRALRGA</sequence>
<keyword evidence="2" id="KW-1185">Reference proteome</keyword>
<organism evidence="1 2">
    <name type="scientific">Luteibacter jiangsuensis</name>
    <dbReference type="NCBI Taxonomy" id="637577"/>
    <lineage>
        <taxon>Bacteria</taxon>
        <taxon>Pseudomonadati</taxon>
        <taxon>Pseudomonadota</taxon>
        <taxon>Gammaproteobacteria</taxon>
        <taxon>Lysobacterales</taxon>
        <taxon>Rhodanobacteraceae</taxon>
        <taxon>Luteibacter</taxon>
    </lineage>
</organism>
<comment type="caution">
    <text evidence="1">The sequence shown here is derived from an EMBL/GenBank/DDBJ whole genome shotgun (WGS) entry which is preliminary data.</text>
</comment>
<reference evidence="1 2" key="1">
    <citation type="submission" date="2023-07" db="EMBL/GenBank/DDBJ databases">
        <title>Sorghum-associated microbial communities from plants grown in Nebraska, USA.</title>
        <authorList>
            <person name="Schachtman D."/>
        </authorList>
    </citation>
    <scope>NUCLEOTIDE SEQUENCE [LARGE SCALE GENOMIC DNA]</scope>
    <source>
        <strain evidence="1 2">CC60</strain>
    </source>
</reference>
<dbReference type="EMBL" id="JAUSSK010000005">
    <property type="protein sequence ID" value="MDQ0011252.1"/>
    <property type="molecule type" value="Genomic_DNA"/>
</dbReference>
<name>A0ABT9T1X4_9GAMM</name>
<evidence type="ECO:0000313" key="1">
    <source>
        <dbReference type="EMBL" id="MDQ0011252.1"/>
    </source>
</evidence>
<dbReference type="Proteomes" id="UP001237737">
    <property type="component" value="Unassembled WGS sequence"/>
</dbReference>
<gene>
    <name evidence="1" type="ORF">J2T07_003462</name>
</gene>
<proteinExistence type="predicted"/>
<dbReference type="RefSeq" id="WP_306851572.1">
    <property type="nucleotide sequence ID" value="NZ_JAUSSK010000005.1"/>
</dbReference>